<feature type="region of interest" description="Disordered" evidence="2">
    <location>
        <begin position="138"/>
        <end position="166"/>
    </location>
</feature>
<protein>
    <submittedName>
        <fullName evidence="5">Conserved hypothetical membrane spanning protein with DUF6 domain</fullName>
    </submittedName>
</protein>
<feature type="compositionally biased region" description="Low complexity" evidence="2">
    <location>
        <begin position="147"/>
        <end position="159"/>
    </location>
</feature>
<dbReference type="KEGG" id="bbp:BBPR_0035"/>
<evidence type="ECO:0000313" key="6">
    <source>
        <dbReference type="Proteomes" id="UP000002312"/>
    </source>
</evidence>
<feature type="transmembrane region" description="Helical" evidence="3">
    <location>
        <begin position="276"/>
        <end position="296"/>
    </location>
</feature>
<feature type="transmembrane region" description="Helical" evidence="3">
    <location>
        <begin position="248"/>
        <end position="264"/>
    </location>
</feature>
<dbReference type="OrthoDB" id="7065924at2"/>
<feature type="transmembrane region" description="Helical" evidence="3">
    <location>
        <begin position="308"/>
        <end position="327"/>
    </location>
</feature>
<dbReference type="GO" id="GO:0016020">
    <property type="term" value="C:membrane"/>
    <property type="evidence" value="ECO:0007669"/>
    <property type="project" value="InterPro"/>
</dbReference>
<dbReference type="AlphaFoldDB" id="A0A0H3E7N1"/>
<evidence type="ECO:0000313" key="5">
    <source>
        <dbReference type="EMBL" id="ADP35176.1"/>
    </source>
</evidence>
<comment type="similarity">
    <text evidence="1">Belongs to the EamA transporter family.</text>
</comment>
<dbReference type="SUPFAM" id="SSF103481">
    <property type="entry name" value="Multidrug resistance efflux transporter EmrE"/>
    <property type="match status" value="1"/>
</dbReference>
<dbReference type="Proteomes" id="UP000002312">
    <property type="component" value="Chromosome"/>
</dbReference>
<reference evidence="5 6" key="1">
    <citation type="journal article" date="2010" name="Proc. Natl. Acad. Sci. U.S.A.">
        <title>Genome analysis of Bifidobacterium bifidum PRL2010 reveals metabolic pathways for host-derived glycan foraging.</title>
        <authorList>
            <person name="Turroni F."/>
            <person name="Bottacini F."/>
            <person name="Foroni E."/>
            <person name="Mulder I."/>
            <person name="Kim J.H."/>
            <person name="Zomer A."/>
            <person name="Sanchez B."/>
            <person name="Bidossi A."/>
            <person name="Ferrarini A."/>
            <person name="Giubellini V."/>
            <person name="Delledonne M."/>
            <person name="Henrissat B."/>
            <person name="Coutinho P."/>
            <person name="Oggioni M."/>
            <person name="Fitzgerald G.F."/>
            <person name="Mills D."/>
            <person name="Margolles A."/>
            <person name="Kelly D."/>
            <person name="van Sinderen D."/>
            <person name="Ventura M."/>
        </authorList>
    </citation>
    <scope>NUCLEOTIDE SEQUENCE [LARGE SCALE GENOMIC DNA]</scope>
    <source>
        <strain evidence="5 6">PRL2010</strain>
    </source>
</reference>
<feature type="transmembrane region" description="Helical" evidence="3">
    <location>
        <begin position="179"/>
        <end position="198"/>
    </location>
</feature>
<dbReference type="eggNOG" id="COG0697">
    <property type="taxonomic scope" value="Bacteria"/>
</dbReference>
<evidence type="ECO:0000256" key="2">
    <source>
        <dbReference type="SAM" id="MobiDB-lite"/>
    </source>
</evidence>
<feature type="transmembrane region" description="Helical" evidence="3">
    <location>
        <begin position="113"/>
        <end position="130"/>
    </location>
</feature>
<dbReference type="Pfam" id="PF00892">
    <property type="entry name" value="EamA"/>
    <property type="match status" value="1"/>
</dbReference>
<accession>A0A0H3E7N1</accession>
<feature type="transmembrane region" description="Helical" evidence="3">
    <location>
        <begin position="218"/>
        <end position="236"/>
    </location>
</feature>
<dbReference type="PATRIC" id="fig|702459.3.peg.36"/>
<evidence type="ECO:0000259" key="4">
    <source>
        <dbReference type="Pfam" id="PF00892"/>
    </source>
</evidence>
<feature type="transmembrane region" description="Helical" evidence="3">
    <location>
        <begin position="46"/>
        <end position="67"/>
    </location>
</feature>
<name>A0A0H3E7N1_BIFBP</name>
<keyword evidence="3" id="KW-0812">Transmembrane</keyword>
<dbReference type="HOGENOM" id="CLU_058959_1_1_11"/>
<gene>
    <name evidence="5" type="ordered locus">BBPR_0035</name>
</gene>
<evidence type="ECO:0000256" key="1">
    <source>
        <dbReference type="ARBA" id="ARBA00007362"/>
    </source>
</evidence>
<dbReference type="InterPro" id="IPR000620">
    <property type="entry name" value="EamA_dom"/>
</dbReference>
<feature type="domain" description="EamA" evidence="4">
    <location>
        <begin position="220"/>
        <end position="349"/>
    </location>
</feature>
<keyword evidence="3" id="KW-1133">Transmembrane helix</keyword>
<feature type="transmembrane region" description="Helical" evidence="3">
    <location>
        <begin position="20"/>
        <end position="40"/>
    </location>
</feature>
<dbReference type="RefSeq" id="WP_013389337.1">
    <property type="nucleotide sequence ID" value="NC_014638.1"/>
</dbReference>
<keyword evidence="3" id="KW-0472">Membrane</keyword>
<feature type="transmembrane region" description="Helical" evidence="3">
    <location>
        <begin position="79"/>
        <end position="101"/>
    </location>
</feature>
<dbReference type="InterPro" id="IPR037185">
    <property type="entry name" value="EmrE-like"/>
</dbReference>
<feature type="transmembrane region" description="Helical" evidence="3">
    <location>
        <begin position="333"/>
        <end position="352"/>
    </location>
</feature>
<evidence type="ECO:0000256" key="3">
    <source>
        <dbReference type="SAM" id="Phobius"/>
    </source>
</evidence>
<proteinExistence type="inferred from homology"/>
<dbReference type="EMBL" id="CP001840">
    <property type="protein sequence ID" value="ADP35176.1"/>
    <property type="molecule type" value="Genomic_DNA"/>
</dbReference>
<organism evidence="5 6">
    <name type="scientific">Bifidobacterium bifidum (strain PRL2010)</name>
    <dbReference type="NCBI Taxonomy" id="702459"/>
    <lineage>
        <taxon>Bacteria</taxon>
        <taxon>Bacillati</taxon>
        <taxon>Actinomycetota</taxon>
        <taxon>Actinomycetes</taxon>
        <taxon>Bifidobacteriales</taxon>
        <taxon>Bifidobacteriaceae</taxon>
        <taxon>Bifidobacterium</taxon>
    </lineage>
</organism>
<sequence length="357" mass="37019">MVDSRRDVAGQAGRSPSPSVQATMIGLMAILLWSLMTGLVRVVADAFGATLGSALIYTCGTVLLLVFRRPAPLRKYPRTYLIVGGLLFVFYESSISLSIGLASSAASSVEVSLVNYLWPTMMVLLAAAFVPSGEKRSARNEGIGREPAAPSDAQAQDDSVQCGTNCSAGKPPRHSCGRAVLRVLPGAVVATAGVILAVGGNSGLDWALAAGHVAANPLPYLLAFAGALAWSVYAVFTPALSKGFDGTSVFFPFVAVALWIIHFASGQGWPEAAPSVWGYLAVVAAAAVIADGYACWGYGILRGSMSTLAMASYATPVLSTAASAVLLGLSLTLPFWCGALLVAAGSIINWWISSQRQ</sequence>